<evidence type="ECO:0000256" key="3">
    <source>
        <dbReference type="ARBA" id="ARBA00022840"/>
    </source>
</evidence>
<reference evidence="5 6" key="1">
    <citation type="submission" date="2017-07" db="EMBL/GenBank/DDBJ databases">
        <title>Elstera cyanobacteriorum sp. nov., a novel bacterium isolated from cyanobacterial aggregates in a eutrophic lake.</title>
        <authorList>
            <person name="Cai H."/>
        </authorList>
    </citation>
    <scope>NUCLEOTIDE SEQUENCE [LARGE SCALE GENOMIC DNA]</scope>
    <source>
        <strain evidence="5 6">TH019</strain>
    </source>
</reference>
<keyword evidence="6" id="KW-1185">Reference proteome</keyword>
<dbReference type="InterPro" id="IPR003439">
    <property type="entry name" value="ABC_transporter-like_ATP-bd"/>
</dbReference>
<keyword evidence="3" id="KW-0067">ATP-binding</keyword>
<dbReference type="GO" id="GO:0016887">
    <property type="term" value="F:ATP hydrolysis activity"/>
    <property type="evidence" value="ECO:0007669"/>
    <property type="project" value="InterPro"/>
</dbReference>
<evidence type="ECO:0000313" key="5">
    <source>
        <dbReference type="EMBL" id="OYQ16652.1"/>
    </source>
</evidence>
<dbReference type="OrthoDB" id="9790614at2"/>
<dbReference type="SUPFAM" id="SSF52540">
    <property type="entry name" value="P-loop containing nucleoside triphosphate hydrolases"/>
    <property type="match status" value="1"/>
</dbReference>
<dbReference type="PANTHER" id="PTHR42781:SF4">
    <property type="entry name" value="SPERMIDINE_PUTRESCINE IMPORT ATP-BINDING PROTEIN POTA"/>
    <property type="match status" value="1"/>
</dbReference>
<accession>A0A255XIE1</accession>
<organism evidence="5 6">
    <name type="scientific">Elstera cyanobacteriorum</name>
    <dbReference type="NCBI Taxonomy" id="2022747"/>
    <lineage>
        <taxon>Bacteria</taxon>
        <taxon>Pseudomonadati</taxon>
        <taxon>Pseudomonadota</taxon>
        <taxon>Alphaproteobacteria</taxon>
        <taxon>Rhodospirillales</taxon>
        <taxon>Rhodospirillaceae</taxon>
        <taxon>Elstera</taxon>
    </lineage>
</organism>
<keyword evidence="1" id="KW-0813">Transport</keyword>
<dbReference type="PANTHER" id="PTHR42781">
    <property type="entry name" value="SPERMIDINE/PUTRESCINE IMPORT ATP-BINDING PROTEIN POTA"/>
    <property type="match status" value="1"/>
</dbReference>
<proteinExistence type="predicted"/>
<gene>
    <name evidence="5" type="ORF">CHR90_16805</name>
</gene>
<dbReference type="Proteomes" id="UP000216361">
    <property type="component" value="Unassembled WGS sequence"/>
</dbReference>
<dbReference type="GO" id="GO:0015697">
    <property type="term" value="P:quaternary ammonium group transport"/>
    <property type="evidence" value="ECO:0007669"/>
    <property type="project" value="UniProtKB-ARBA"/>
</dbReference>
<dbReference type="FunFam" id="3.40.50.300:FF:000425">
    <property type="entry name" value="Probable ABC transporter, ATP-binding subunit"/>
    <property type="match status" value="1"/>
</dbReference>
<protein>
    <recommendedName>
        <fullName evidence="4">ABC transporter domain-containing protein</fullName>
    </recommendedName>
</protein>
<comment type="caution">
    <text evidence="5">The sequence shown here is derived from an EMBL/GenBank/DDBJ whole genome shotgun (WGS) entry which is preliminary data.</text>
</comment>
<dbReference type="InterPro" id="IPR017871">
    <property type="entry name" value="ABC_transporter-like_CS"/>
</dbReference>
<evidence type="ECO:0000259" key="4">
    <source>
        <dbReference type="PROSITE" id="PS50893"/>
    </source>
</evidence>
<dbReference type="PROSITE" id="PS50893">
    <property type="entry name" value="ABC_TRANSPORTER_2"/>
    <property type="match status" value="1"/>
</dbReference>
<dbReference type="Gene3D" id="3.40.50.300">
    <property type="entry name" value="P-loop containing nucleotide triphosphate hydrolases"/>
    <property type="match status" value="1"/>
</dbReference>
<evidence type="ECO:0000256" key="1">
    <source>
        <dbReference type="ARBA" id="ARBA00022448"/>
    </source>
</evidence>
<dbReference type="Pfam" id="PF00005">
    <property type="entry name" value="ABC_tran"/>
    <property type="match status" value="1"/>
</dbReference>
<keyword evidence="2" id="KW-0547">Nucleotide-binding</keyword>
<dbReference type="SMART" id="SM00382">
    <property type="entry name" value="AAA"/>
    <property type="match status" value="1"/>
</dbReference>
<dbReference type="GO" id="GO:0005524">
    <property type="term" value="F:ATP binding"/>
    <property type="evidence" value="ECO:0007669"/>
    <property type="project" value="UniProtKB-KW"/>
</dbReference>
<dbReference type="EMBL" id="NOXS01000035">
    <property type="protein sequence ID" value="OYQ16652.1"/>
    <property type="molecule type" value="Genomic_DNA"/>
</dbReference>
<dbReference type="PROSITE" id="PS00211">
    <property type="entry name" value="ABC_TRANSPORTER_1"/>
    <property type="match status" value="1"/>
</dbReference>
<sequence length="363" mass="38336">MTDFRAPPVSVTIDRLTRRLGGVTVLDNLSLSIARGEFMVILGESGCGKTTLLRQIAGFDAPDSGTIHFGERLMSGAGATVPPEKRNLGIVFQSYALWPHLSVAENVRFGLELAGLPTQAQEARVAQALAQVGLSGLAGRKPSDLSGGQRQRVALARCLAKAPGLVLLDEPLANLDPALRQSVRQEFVAMRRALGSTFLYVTHDQSEALALADRIAVLHQGRLAQCGAPQTLYRTPATAHVARFVGDGMLVPAVLLGGKEAAGFPTEIGGLRVFLRAKTGQEPGVVTVCLRAHDLEITPPGSPGTLAAVAGGAMYQGSHWRVSVSVPSLGDRWLELEHRVPPPEPGSAIGLAIRDGWIIPGAE</sequence>
<evidence type="ECO:0000256" key="2">
    <source>
        <dbReference type="ARBA" id="ARBA00022741"/>
    </source>
</evidence>
<dbReference type="InterPro" id="IPR003593">
    <property type="entry name" value="AAA+_ATPase"/>
</dbReference>
<evidence type="ECO:0000313" key="6">
    <source>
        <dbReference type="Proteomes" id="UP000216361"/>
    </source>
</evidence>
<dbReference type="InterPro" id="IPR050093">
    <property type="entry name" value="ABC_SmlMolc_Importer"/>
</dbReference>
<dbReference type="InterPro" id="IPR027417">
    <property type="entry name" value="P-loop_NTPase"/>
</dbReference>
<name>A0A255XIE1_9PROT</name>
<feature type="domain" description="ABC transporter" evidence="4">
    <location>
        <begin position="11"/>
        <end position="245"/>
    </location>
</feature>
<dbReference type="AlphaFoldDB" id="A0A255XIE1"/>
<dbReference type="RefSeq" id="WP_094410289.1">
    <property type="nucleotide sequence ID" value="NZ_BMJZ01000003.1"/>
</dbReference>